<dbReference type="HAMAP" id="MF_00337">
    <property type="entry name" value="Exonuc_7_S"/>
    <property type="match status" value="1"/>
</dbReference>
<evidence type="ECO:0000313" key="4">
    <source>
        <dbReference type="EMBL" id="SVA18105.1"/>
    </source>
</evidence>
<dbReference type="NCBIfam" id="TIGR01280">
    <property type="entry name" value="xseB"/>
    <property type="match status" value="1"/>
</dbReference>
<dbReference type="Pfam" id="PF02609">
    <property type="entry name" value="Exonuc_VII_S"/>
    <property type="match status" value="1"/>
</dbReference>
<dbReference type="GO" id="GO:0005829">
    <property type="term" value="C:cytosol"/>
    <property type="evidence" value="ECO:0007669"/>
    <property type="project" value="TreeGrafter"/>
</dbReference>
<dbReference type="AlphaFoldDB" id="A0A381TPY1"/>
<organism evidence="4">
    <name type="scientific">marine metagenome</name>
    <dbReference type="NCBI Taxonomy" id="408172"/>
    <lineage>
        <taxon>unclassified sequences</taxon>
        <taxon>metagenomes</taxon>
        <taxon>ecological metagenomes</taxon>
    </lineage>
</organism>
<gene>
    <name evidence="4" type="ORF">METZ01_LOCUS70959</name>
</gene>
<evidence type="ECO:0000256" key="3">
    <source>
        <dbReference type="ARBA" id="ARBA00022801"/>
    </source>
</evidence>
<dbReference type="Gene3D" id="1.10.287.1040">
    <property type="entry name" value="Exonuclease VII, small subunit"/>
    <property type="match status" value="1"/>
</dbReference>
<dbReference type="InterPro" id="IPR003761">
    <property type="entry name" value="Exonuc_VII_S"/>
</dbReference>
<dbReference type="GO" id="GO:0008855">
    <property type="term" value="F:exodeoxyribonuclease VII activity"/>
    <property type="evidence" value="ECO:0007669"/>
    <property type="project" value="InterPro"/>
</dbReference>
<dbReference type="GO" id="GO:0006308">
    <property type="term" value="P:DNA catabolic process"/>
    <property type="evidence" value="ECO:0007669"/>
    <property type="project" value="InterPro"/>
</dbReference>
<keyword evidence="2" id="KW-0540">Nuclease</keyword>
<evidence type="ECO:0000256" key="2">
    <source>
        <dbReference type="ARBA" id="ARBA00022722"/>
    </source>
</evidence>
<keyword evidence="3" id="KW-0378">Hydrolase</keyword>
<proteinExistence type="inferred from homology"/>
<keyword evidence="1" id="KW-0963">Cytoplasm</keyword>
<dbReference type="SUPFAM" id="SSF116842">
    <property type="entry name" value="XseB-like"/>
    <property type="match status" value="1"/>
</dbReference>
<dbReference type="InterPro" id="IPR037004">
    <property type="entry name" value="Exonuc_VII_ssu_sf"/>
</dbReference>
<dbReference type="EMBL" id="UINC01004963">
    <property type="protein sequence ID" value="SVA18105.1"/>
    <property type="molecule type" value="Genomic_DNA"/>
</dbReference>
<name>A0A381TPY1_9ZZZZ</name>
<evidence type="ECO:0000256" key="1">
    <source>
        <dbReference type="ARBA" id="ARBA00022490"/>
    </source>
</evidence>
<reference evidence="4" key="1">
    <citation type="submission" date="2018-05" db="EMBL/GenBank/DDBJ databases">
        <authorList>
            <person name="Lanie J.A."/>
            <person name="Ng W.-L."/>
            <person name="Kazmierczak K.M."/>
            <person name="Andrzejewski T.M."/>
            <person name="Davidsen T.M."/>
            <person name="Wayne K.J."/>
            <person name="Tettelin H."/>
            <person name="Glass J.I."/>
            <person name="Rusch D."/>
            <person name="Podicherti R."/>
            <person name="Tsui H.-C.T."/>
            <person name="Winkler M.E."/>
        </authorList>
    </citation>
    <scope>NUCLEOTIDE SEQUENCE</scope>
</reference>
<sequence length="84" mass="9667">MNKKINIPEDIKTLKFEEALSELEDIVEKLEQGDIDLEDSISIYQRGVFLKEHCEKKLKSAEMEISKIVSLPDGDFSLEPLDEK</sequence>
<dbReference type="NCBIfam" id="NF002139">
    <property type="entry name" value="PRK00977.1-3"/>
    <property type="match status" value="1"/>
</dbReference>
<dbReference type="PANTHER" id="PTHR34137">
    <property type="entry name" value="EXODEOXYRIBONUCLEASE 7 SMALL SUBUNIT"/>
    <property type="match status" value="1"/>
</dbReference>
<accession>A0A381TPY1</accession>
<dbReference type="GO" id="GO:0009318">
    <property type="term" value="C:exodeoxyribonuclease VII complex"/>
    <property type="evidence" value="ECO:0007669"/>
    <property type="project" value="InterPro"/>
</dbReference>
<protein>
    <submittedName>
        <fullName evidence="4">Uncharacterized protein</fullName>
    </submittedName>
</protein>
<dbReference type="PANTHER" id="PTHR34137:SF1">
    <property type="entry name" value="EXODEOXYRIBONUCLEASE 7 SMALL SUBUNIT"/>
    <property type="match status" value="1"/>
</dbReference>